<sequence length="151" mass="16011">MFCAGETLALALLARTLADVVAGSQSGFHSGHAAMALGLTLAATATVRAWPAWWRGLRWRCTAVQHAPDGKGPLRIRLQGPGGARHEAVVRQCWQAGGAAVVPLVPGAPGMPGAIFLPWQADSPEMARRLQRAARVALRVQPDMQAGERFC</sequence>
<protein>
    <submittedName>
        <fullName evidence="1">Uncharacterized protein</fullName>
    </submittedName>
</protein>
<gene>
    <name evidence="1" type="ORF">DDK22_14070</name>
</gene>
<accession>A0A367PIL1</accession>
<proteinExistence type="predicted"/>
<evidence type="ECO:0000313" key="2">
    <source>
        <dbReference type="Proteomes" id="UP000253501"/>
    </source>
</evidence>
<evidence type="ECO:0000313" key="1">
    <source>
        <dbReference type="EMBL" id="RCJ07708.1"/>
    </source>
</evidence>
<dbReference type="EMBL" id="QDHA01000034">
    <property type="protein sequence ID" value="RCJ07708.1"/>
    <property type="molecule type" value="Genomic_DNA"/>
</dbReference>
<comment type="caution">
    <text evidence="1">The sequence shown here is derived from an EMBL/GenBank/DDBJ whole genome shotgun (WGS) entry which is preliminary data.</text>
</comment>
<dbReference type="Proteomes" id="UP000253501">
    <property type="component" value="Unassembled WGS sequence"/>
</dbReference>
<dbReference type="AlphaFoldDB" id="A0A367PIL1"/>
<organism evidence="1 2">
    <name type="scientific">Cupriavidus necator</name>
    <name type="common">Alcaligenes eutrophus</name>
    <name type="synonym">Ralstonia eutropha</name>
    <dbReference type="NCBI Taxonomy" id="106590"/>
    <lineage>
        <taxon>Bacteria</taxon>
        <taxon>Pseudomonadati</taxon>
        <taxon>Pseudomonadota</taxon>
        <taxon>Betaproteobacteria</taxon>
        <taxon>Burkholderiales</taxon>
        <taxon>Burkholderiaceae</taxon>
        <taxon>Cupriavidus</taxon>
    </lineage>
</organism>
<reference evidence="1 2" key="1">
    <citation type="submission" date="2018-04" db="EMBL/GenBank/DDBJ databases">
        <title>Cupriavidus necator CR12 genome sequencing and assembly.</title>
        <authorList>
            <person name="Ben Fekih I."/>
            <person name="Mazhar H.S."/>
            <person name="Bello S.K."/>
            <person name="Rensing C."/>
        </authorList>
    </citation>
    <scope>NUCLEOTIDE SEQUENCE [LARGE SCALE GENOMIC DNA]</scope>
    <source>
        <strain evidence="1 2">CR12</strain>
    </source>
</reference>
<name>A0A367PIL1_CUPNE</name>